<feature type="domain" description="2Fe-2S ferredoxin-type" evidence="1">
    <location>
        <begin position="6"/>
        <end position="88"/>
    </location>
</feature>
<organism evidence="2 3">
    <name type="scientific">Brucella oryzae</name>
    <dbReference type="NCBI Taxonomy" id="335286"/>
    <lineage>
        <taxon>Bacteria</taxon>
        <taxon>Pseudomonadati</taxon>
        <taxon>Pseudomonadota</taxon>
        <taxon>Alphaproteobacteria</taxon>
        <taxon>Hyphomicrobiales</taxon>
        <taxon>Brucellaceae</taxon>
        <taxon>Brucella/Ochrobactrum group</taxon>
        <taxon>Brucella</taxon>
    </lineage>
</organism>
<proteinExistence type="predicted"/>
<dbReference type="PANTHER" id="PTHR45331:SF2">
    <property type="entry name" value="OXIDOREDUCTASE WITH IRON-SULFUR SUBUNIT"/>
    <property type="match status" value="1"/>
</dbReference>
<keyword evidence="3" id="KW-1185">Reference proteome</keyword>
<dbReference type="GO" id="GO:0046872">
    <property type="term" value="F:metal ion binding"/>
    <property type="evidence" value="ECO:0007669"/>
    <property type="project" value="InterPro"/>
</dbReference>
<dbReference type="EMBL" id="PTRC01000029">
    <property type="protein sequence ID" value="PQA72425.1"/>
    <property type="molecule type" value="Genomic_DNA"/>
</dbReference>
<dbReference type="OrthoDB" id="9806714at2"/>
<evidence type="ECO:0000313" key="2">
    <source>
        <dbReference type="EMBL" id="PQA72425.1"/>
    </source>
</evidence>
<comment type="caution">
    <text evidence="2">The sequence shown here is derived from an EMBL/GenBank/DDBJ whole genome shotgun (WGS) entry which is preliminary data.</text>
</comment>
<dbReference type="InterPro" id="IPR036010">
    <property type="entry name" value="2Fe-2S_ferredoxin-like_sf"/>
</dbReference>
<dbReference type="GO" id="GO:0016903">
    <property type="term" value="F:oxidoreductase activity, acting on the aldehyde or oxo group of donors"/>
    <property type="evidence" value="ECO:0007669"/>
    <property type="project" value="TreeGrafter"/>
</dbReference>
<evidence type="ECO:0000259" key="1">
    <source>
        <dbReference type="PROSITE" id="PS51085"/>
    </source>
</evidence>
<dbReference type="Pfam" id="PF01799">
    <property type="entry name" value="Fer2_2"/>
    <property type="match status" value="1"/>
</dbReference>
<dbReference type="GO" id="GO:0051537">
    <property type="term" value="F:2 iron, 2 sulfur cluster binding"/>
    <property type="evidence" value="ECO:0007669"/>
    <property type="project" value="TreeGrafter"/>
</dbReference>
<dbReference type="SUPFAM" id="SSF54292">
    <property type="entry name" value="2Fe-2S ferredoxin-like"/>
    <property type="match status" value="1"/>
</dbReference>
<protein>
    <submittedName>
        <fullName evidence="2">(2Fe-2S)-binding protein</fullName>
    </submittedName>
</protein>
<dbReference type="Gene3D" id="1.10.150.120">
    <property type="entry name" value="[2Fe-2S]-binding domain"/>
    <property type="match status" value="1"/>
</dbReference>
<dbReference type="Proteomes" id="UP000238493">
    <property type="component" value="Unassembled WGS sequence"/>
</dbReference>
<dbReference type="AlphaFoldDB" id="A0A2S7IWP0"/>
<reference evidence="2 3" key="1">
    <citation type="submission" date="2018-02" db="EMBL/GenBank/DDBJ databases">
        <title>Draft genome sequence of Ochrobactrum oryzae found in Brazil.</title>
        <authorList>
            <person name="Cerdeira L."/>
            <person name="Andrade F."/>
            <person name="Zacariotto T."/>
            <person name="Barbosa B."/>
            <person name="Santos S."/>
            <person name="Cassetari V."/>
            <person name="Lincopan N."/>
        </authorList>
    </citation>
    <scope>NUCLEOTIDE SEQUENCE [LARGE SCALE GENOMIC DNA]</scope>
    <source>
        <strain evidence="2 3">OA447</strain>
    </source>
</reference>
<dbReference type="PROSITE" id="PS51085">
    <property type="entry name" value="2FE2S_FER_2"/>
    <property type="match status" value="1"/>
</dbReference>
<dbReference type="InterPro" id="IPR002888">
    <property type="entry name" value="2Fe-2S-bd"/>
</dbReference>
<name>A0A2S7IWP0_9HYPH</name>
<dbReference type="PANTHER" id="PTHR45331">
    <property type="entry name" value="OXIDOREDUCTASE, IRON-SULPHUR BINDING SUBUNIT-RELATED-RELATED"/>
    <property type="match status" value="1"/>
</dbReference>
<dbReference type="SUPFAM" id="SSF47741">
    <property type="entry name" value="CO dehydrogenase ISP C-domain like"/>
    <property type="match status" value="1"/>
</dbReference>
<dbReference type="InterPro" id="IPR001041">
    <property type="entry name" value="2Fe-2S_ferredoxin-type"/>
</dbReference>
<accession>A0A2S7IWP0</accession>
<gene>
    <name evidence="2" type="ORF">C3731_16980</name>
</gene>
<dbReference type="InterPro" id="IPR052914">
    <property type="entry name" value="Aldehyde_Oxdr_Iron-Sulfur"/>
</dbReference>
<dbReference type="RefSeq" id="WP_104756807.1">
    <property type="nucleotide sequence ID" value="NZ_JAGSIC010000008.1"/>
</dbReference>
<sequence>MSIATREISLRINGENVGPISVPEELPMVEFLHEYVGLTGSRFGCGQGLCRACTVIIDEEDGSSREMRTCITGALYFNGRSIRTIEGHATKDADGNLKLSPVQEAFLDHFSFQCSYCTPGFVNAATVLIERLQREPVARDQVEQVIEDALNDHICRCTGYVRYYSAVHDVVMNTPGLVK</sequence>
<dbReference type="InterPro" id="IPR012675">
    <property type="entry name" value="Beta-grasp_dom_sf"/>
</dbReference>
<evidence type="ECO:0000313" key="3">
    <source>
        <dbReference type="Proteomes" id="UP000238493"/>
    </source>
</evidence>
<dbReference type="InterPro" id="IPR036884">
    <property type="entry name" value="2Fe-2S-bd_dom_sf"/>
</dbReference>
<dbReference type="Pfam" id="PF00111">
    <property type="entry name" value="Fer2"/>
    <property type="match status" value="1"/>
</dbReference>
<dbReference type="Gene3D" id="3.10.20.30">
    <property type="match status" value="1"/>
</dbReference>